<evidence type="ECO:0000259" key="12">
    <source>
        <dbReference type="PROSITE" id="PS50067"/>
    </source>
</evidence>
<dbReference type="InterPro" id="IPR019821">
    <property type="entry name" value="Kinesin_motor_CS"/>
</dbReference>
<keyword evidence="7" id="KW-0206">Cytoskeleton</keyword>
<comment type="similarity">
    <text evidence="2">Belongs to the TRAFAC class myosin-kinesin ATPase superfamily. Kinesin family. KIN-14 subfamily.</text>
</comment>
<organism evidence="13 14">
    <name type="scientific">Amblyomma americanum</name>
    <name type="common">Lone star tick</name>
    <dbReference type="NCBI Taxonomy" id="6943"/>
    <lineage>
        <taxon>Eukaryota</taxon>
        <taxon>Metazoa</taxon>
        <taxon>Ecdysozoa</taxon>
        <taxon>Arthropoda</taxon>
        <taxon>Chelicerata</taxon>
        <taxon>Arachnida</taxon>
        <taxon>Acari</taxon>
        <taxon>Parasitiformes</taxon>
        <taxon>Ixodida</taxon>
        <taxon>Ixodoidea</taxon>
        <taxon>Ixodidae</taxon>
        <taxon>Amblyomminae</taxon>
        <taxon>Amblyomma</taxon>
    </lineage>
</organism>
<evidence type="ECO:0000256" key="7">
    <source>
        <dbReference type="ARBA" id="ARBA00023212"/>
    </source>
</evidence>
<evidence type="ECO:0000256" key="4">
    <source>
        <dbReference type="ARBA" id="ARBA00022741"/>
    </source>
</evidence>
<evidence type="ECO:0000256" key="11">
    <source>
        <dbReference type="SAM" id="MobiDB-lite"/>
    </source>
</evidence>
<keyword evidence="10" id="KW-0175">Coiled coil</keyword>
<evidence type="ECO:0000256" key="8">
    <source>
        <dbReference type="PROSITE-ProRule" id="PRU00283"/>
    </source>
</evidence>
<dbReference type="AlphaFoldDB" id="A0AAQ4DZF1"/>
<dbReference type="InterPro" id="IPR001752">
    <property type="entry name" value="Kinesin_motor_dom"/>
</dbReference>
<feature type="coiled-coil region" evidence="10">
    <location>
        <begin position="263"/>
        <end position="346"/>
    </location>
</feature>
<comment type="caution">
    <text evidence="13">The sequence shown here is derived from an EMBL/GenBank/DDBJ whole genome shotgun (WGS) entry which is preliminary data.</text>
</comment>
<dbReference type="PROSITE" id="PS00411">
    <property type="entry name" value="KINESIN_MOTOR_1"/>
    <property type="match status" value="1"/>
</dbReference>
<dbReference type="EMBL" id="JARKHS020024901">
    <property type="protein sequence ID" value="KAK8767841.1"/>
    <property type="molecule type" value="Genomic_DNA"/>
</dbReference>
<evidence type="ECO:0000256" key="6">
    <source>
        <dbReference type="ARBA" id="ARBA00023175"/>
    </source>
</evidence>
<reference evidence="13 14" key="1">
    <citation type="journal article" date="2023" name="Arcadia Sci">
        <title>De novo assembly of a long-read Amblyomma americanum tick genome.</title>
        <authorList>
            <person name="Chou S."/>
            <person name="Poskanzer K.E."/>
            <person name="Rollins M."/>
            <person name="Thuy-Boun P.S."/>
        </authorList>
    </citation>
    <scope>NUCLEOTIDE SEQUENCE [LARGE SCALE GENOMIC DNA]</scope>
    <source>
        <strain evidence="13">F_SG_1</strain>
        <tissue evidence="13">Salivary glands</tissue>
    </source>
</reference>
<dbReference type="SMART" id="SM00129">
    <property type="entry name" value="KISc"/>
    <property type="match status" value="1"/>
</dbReference>
<dbReference type="GO" id="GO:0005524">
    <property type="term" value="F:ATP binding"/>
    <property type="evidence" value="ECO:0007669"/>
    <property type="project" value="UniProtKB-UniRule"/>
</dbReference>
<keyword evidence="7" id="KW-0963">Cytoplasm</keyword>
<dbReference type="PROSITE" id="PS50067">
    <property type="entry name" value="KINESIN_MOTOR_2"/>
    <property type="match status" value="1"/>
</dbReference>
<dbReference type="InterPro" id="IPR027417">
    <property type="entry name" value="P-loop_NTPase"/>
</dbReference>
<feature type="compositionally biased region" description="Polar residues" evidence="11">
    <location>
        <begin position="105"/>
        <end position="130"/>
    </location>
</feature>
<keyword evidence="4 8" id="KW-0547">Nucleotide-binding</keyword>
<dbReference type="PRINTS" id="PR00380">
    <property type="entry name" value="KINESINHEAVY"/>
</dbReference>
<name>A0AAQ4DZF1_AMBAM</name>
<keyword evidence="3 9" id="KW-0493">Microtubule</keyword>
<dbReference type="Gene3D" id="1.10.287.1490">
    <property type="match status" value="1"/>
</dbReference>
<proteinExistence type="inferred from homology"/>
<dbReference type="GO" id="GO:0005874">
    <property type="term" value="C:microtubule"/>
    <property type="evidence" value="ECO:0007669"/>
    <property type="project" value="UniProtKB-KW"/>
</dbReference>
<evidence type="ECO:0000256" key="1">
    <source>
        <dbReference type="ARBA" id="ARBA00004245"/>
    </source>
</evidence>
<evidence type="ECO:0000256" key="3">
    <source>
        <dbReference type="ARBA" id="ARBA00022701"/>
    </source>
</evidence>
<dbReference type="GO" id="GO:0008017">
    <property type="term" value="F:microtubule binding"/>
    <property type="evidence" value="ECO:0007669"/>
    <property type="project" value="InterPro"/>
</dbReference>
<feature type="compositionally biased region" description="Low complexity" evidence="11">
    <location>
        <begin position="169"/>
        <end position="188"/>
    </location>
</feature>
<comment type="subcellular location">
    <subcellularLocation>
        <location evidence="1">Cytoplasm</location>
        <location evidence="1">Cytoskeleton</location>
    </subcellularLocation>
</comment>
<keyword evidence="5 8" id="KW-0067">ATP-binding</keyword>
<dbReference type="Gene3D" id="3.40.850.10">
    <property type="entry name" value="Kinesin motor domain"/>
    <property type="match status" value="1"/>
</dbReference>
<gene>
    <name evidence="13" type="ORF">V5799_005378</name>
</gene>
<sequence>MPKRRSTCKRSAAQGHGCLRKSVSTTDITEDRPATTAEPPKRTRPGAVVPKRHSLCKRSAAQGHGCMRRSVSTTDITEDRPATTLEPPKRTRPGAVVPKRRSPIKRTTAQGRGNLRKSLSTTDVNVSKPENNAEQHKRPRPGAVKPAPSSKEKRNVPAGCAASLATGVKSSARPKAPPATTALASSAAGKRKPWDLEGRIHDLEVKIKGLPEGKEQLILQNTTRQQDLERLTADLSAERIKNSDLSATVSELQSALCTAEAKLSEALSERDLLTLRLASAEEKVATLQRSYAETKGALAELRCERTALMAAQESLAADKERLESMVADLRAKLAAQEEQLHVSEQDRRALHNSLQELKGNIRVFCRLRPLLPTEDAPKRPFLTLPDERTVQVLRTEPKAQRETVLTFSFDRVFPGAASQATVYAEVSELVQSTLDGYNVCIFAYGQTGAGKTHSMEGDEEGEHRGIIPRALHQVFEASQKQPHWTYTMVASFVEVYNETLRDLLVPPSQGDKAPPLKLKTTSKNGLITVVNLTEVPVKSAQHIGQLLQCARKNRVVAATKCNERSSRSHSVFRLDITGHNSYTQLDCRGRLNMVDLAGSERLSESQAEGVRLRETQTINSSLANLNNVIVALSNRSSHVPYRNSKLTHLLMDSLGGNSKTLMLLNISPREENLMETINSLRFATTVNKCQIGIASKNP</sequence>
<dbReference type="PANTHER" id="PTHR47972:SF45">
    <property type="entry name" value="PROTEIN CLARET SEGREGATIONAL"/>
    <property type="match status" value="1"/>
</dbReference>
<dbReference type="InterPro" id="IPR036961">
    <property type="entry name" value="Kinesin_motor_dom_sf"/>
</dbReference>
<dbReference type="Pfam" id="PF00225">
    <property type="entry name" value="Kinesin"/>
    <property type="match status" value="1"/>
</dbReference>
<keyword evidence="14" id="KW-1185">Reference proteome</keyword>
<dbReference type="GO" id="GO:0003777">
    <property type="term" value="F:microtubule motor activity"/>
    <property type="evidence" value="ECO:0007669"/>
    <property type="project" value="InterPro"/>
</dbReference>
<evidence type="ECO:0000256" key="10">
    <source>
        <dbReference type="SAM" id="Coils"/>
    </source>
</evidence>
<keyword evidence="6 8" id="KW-0505">Motor protein</keyword>
<evidence type="ECO:0000256" key="5">
    <source>
        <dbReference type="ARBA" id="ARBA00022840"/>
    </source>
</evidence>
<dbReference type="GO" id="GO:0007018">
    <property type="term" value="P:microtubule-based movement"/>
    <property type="evidence" value="ECO:0007669"/>
    <property type="project" value="InterPro"/>
</dbReference>
<dbReference type="FunFam" id="3.40.850.10:FF:000113">
    <property type="entry name" value="Kinesin-like protein"/>
    <property type="match status" value="1"/>
</dbReference>
<protein>
    <recommendedName>
        <fullName evidence="9">Kinesin-like protein</fullName>
    </recommendedName>
</protein>
<dbReference type="CDD" id="cd01366">
    <property type="entry name" value="KISc_C_terminal"/>
    <property type="match status" value="1"/>
</dbReference>
<feature type="region of interest" description="Disordered" evidence="11">
    <location>
        <begin position="1"/>
        <end position="189"/>
    </location>
</feature>
<feature type="domain" description="Kinesin motor" evidence="12">
    <location>
        <begin position="360"/>
        <end position="689"/>
    </location>
</feature>
<accession>A0AAQ4DZF1</accession>
<evidence type="ECO:0000256" key="2">
    <source>
        <dbReference type="ARBA" id="ARBA00010899"/>
    </source>
</evidence>
<dbReference type="SUPFAM" id="SSF52540">
    <property type="entry name" value="P-loop containing nucleoside triphosphate hydrolases"/>
    <property type="match status" value="1"/>
</dbReference>
<feature type="binding site" evidence="8">
    <location>
        <begin position="445"/>
        <end position="452"/>
    </location>
    <ligand>
        <name>ATP</name>
        <dbReference type="ChEBI" id="CHEBI:30616"/>
    </ligand>
</feature>
<evidence type="ECO:0000313" key="14">
    <source>
        <dbReference type="Proteomes" id="UP001321473"/>
    </source>
</evidence>
<dbReference type="Proteomes" id="UP001321473">
    <property type="component" value="Unassembled WGS sequence"/>
</dbReference>
<evidence type="ECO:0000313" key="13">
    <source>
        <dbReference type="EMBL" id="KAK8767841.1"/>
    </source>
</evidence>
<evidence type="ECO:0000256" key="9">
    <source>
        <dbReference type="RuleBase" id="RU000394"/>
    </source>
</evidence>
<dbReference type="PANTHER" id="PTHR47972">
    <property type="entry name" value="KINESIN-LIKE PROTEIN KLP-3"/>
    <property type="match status" value="1"/>
</dbReference>
<dbReference type="InterPro" id="IPR027640">
    <property type="entry name" value="Kinesin-like_fam"/>
</dbReference>